<evidence type="ECO:0000313" key="1">
    <source>
        <dbReference type="EMBL" id="TWU32188.1"/>
    </source>
</evidence>
<evidence type="ECO:0008006" key="3">
    <source>
        <dbReference type="Google" id="ProtNLM"/>
    </source>
</evidence>
<dbReference type="Proteomes" id="UP000319143">
    <property type="component" value="Unassembled WGS sequence"/>
</dbReference>
<proteinExistence type="predicted"/>
<keyword evidence="2" id="KW-1185">Reference proteome</keyword>
<organism evidence="1 2">
    <name type="scientific">Novipirellula artificiosorum</name>
    <dbReference type="NCBI Taxonomy" id="2528016"/>
    <lineage>
        <taxon>Bacteria</taxon>
        <taxon>Pseudomonadati</taxon>
        <taxon>Planctomycetota</taxon>
        <taxon>Planctomycetia</taxon>
        <taxon>Pirellulales</taxon>
        <taxon>Pirellulaceae</taxon>
        <taxon>Novipirellula</taxon>
    </lineage>
</organism>
<dbReference type="AlphaFoldDB" id="A0A5C6D5T5"/>
<evidence type="ECO:0000313" key="2">
    <source>
        <dbReference type="Proteomes" id="UP000319143"/>
    </source>
</evidence>
<comment type="caution">
    <text evidence="1">The sequence shown here is derived from an EMBL/GenBank/DDBJ whole genome shotgun (WGS) entry which is preliminary data.</text>
</comment>
<reference evidence="1 2" key="1">
    <citation type="submission" date="2019-02" db="EMBL/GenBank/DDBJ databases">
        <title>Deep-cultivation of Planctomycetes and their phenomic and genomic characterization uncovers novel biology.</title>
        <authorList>
            <person name="Wiegand S."/>
            <person name="Jogler M."/>
            <person name="Boedeker C."/>
            <person name="Pinto D."/>
            <person name="Vollmers J."/>
            <person name="Rivas-Marin E."/>
            <person name="Kohn T."/>
            <person name="Peeters S.H."/>
            <person name="Heuer A."/>
            <person name="Rast P."/>
            <person name="Oberbeckmann S."/>
            <person name="Bunk B."/>
            <person name="Jeske O."/>
            <person name="Meyerdierks A."/>
            <person name="Storesund J.E."/>
            <person name="Kallscheuer N."/>
            <person name="Luecker S."/>
            <person name="Lage O.M."/>
            <person name="Pohl T."/>
            <person name="Merkel B.J."/>
            <person name="Hornburger P."/>
            <person name="Mueller R.-W."/>
            <person name="Bruemmer F."/>
            <person name="Labrenz M."/>
            <person name="Spormann A.M."/>
            <person name="Op Den Camp H."/>
            <person name="Overmann J."/>
            <person name="Amann R."/>
            <person name="Jetten M.S.M."/>
            <person name="Mascher T."/>
            <person name="Medema M.H."/>
            <person name="Devos D.P."/>
            <person name="Kaster A.-K."/>
            <person name="Ovreas L."/>
            <person name="Rohde M."/>
            <person name="Galperin M.Y."/>
            <person name="Jogler C."/>
        </authorList>
    </citation>
    <scope>NUCLEOTIDE SEQUENCE [LARGE SCALE GENOMIC DNA]</scope>
    <source>
        <strain evidence="1 2">Poly41</strain>
    </source>
</reference>
<dbReference type="Gene3D" id="1.25.40.10">
    <property type="entry name" value="Tetratricopeptide repeat domain"/>
    <property type="match status" value="1"/>
</dbReference>
<protein>
    <recommendedName>
        <fullName evidence="3">Sel1 repeat family protein</fullName>
    </recommendedName>
</protein>
<dbReference type="InterPro" id="IPR011990">
    <property type="entry name" value="TPR-like_helical_dom_sf"/>
</dbReference>
<name>A0A5C6D5T5_9BACT</name>
<gene>
    <name evidence="1" type="ORF">Poly41_56730</name>
</gene>
<sequence>MNNAEDSGVRFRGPERCICFTKPKSVVRMNEDQLARLRRKAEAGNTDAAYRIGMYIAWFPKTAIENYGFRELDDIYWLRKAADQGHEEALQYLDVLENGGEPG</sequence>
<dbReference type="EMBL" id="SJPV01000013">
    <property type="protein sequence ID" value="TWU32188.1"/>
    <property type="molecule type" value="Genomic_DNA"/>
</dbReference>
<accession>A0A5C6D5T5</accession>